<evidence type="ECO:0000313" key="14">
    <source>
        <dbReference type="Proteomes" id="UP000289738"/>
    </source>
</evidence>
<dbReference type="Proteomes" id="UP000289738">
    <property type="component" value="Chromosome A07"/>
</dbReference>
<evidence type="ECO:0000259" key="10">
    <source>
        <dbReference type="PROSITE" id="PS50102"/>
    </source>
</evidence>
<dbReference type="STRING" id="3818.A0A445C364"/>
<dbReference type="SUPFAM" id="SSF90229">
    <property type="entry name" value="CCCH zinc finger"/>
    <property type="match status" value="1"/>
</dbReference>
<gene>
    <name evidence="13" type="ORF">Ahy_A07g031216</name>
</gene>
<dbReference type="InterPro" id="IPR012677">
    <property type="entry name" value="Nucleotide-bd_a/b_plait_sf"/>
</dbReference>
<dbReference type="GO" id="GO:0003723">
    <property type="term" value="F:RNA binding"/>
    <property type="evidence" value="ECO:0007669"/>
    <property type="project" value="UniProtKB-UniRule"/>
</dbReference>
<dbReference type="Gene3D" id="4.10.1000.10">
    <property type="entry name" value="Zinc finger, CCCH-type"/>
    <property type="match status" value="1"/>
</dbReference>
<evidence type="ECO:0000256" key="6">
    <source>
        <dbReference type="PROSITE-ProRule" id="PRU00176"/>
    </source>
</evidence>
<dbReference type="PROSITE" id="PS51644">
    <property type="entry name" value="HTH_OST"/>
    <property type="match status" value="1"/>
</dbReference>
<dbReference type="GO" id="GO:0008270">
    <property type="term" value="F:zinc ion binding"/>
    <property type="evidence" value="ECO:0007669"/>
    <property type="project" value="UniProtKB-KW"/>
</dbReference>
<dbReference type="AlphaFoldDB" id="A0A445C364"/>
<dbReference type="Gene3D" id="3.30.70.330">
    <property type="match status" value="1"/>
</dbReference>
<dbReference type="FunFam" id="3.30.70.330:FF:000678">
    <property type="entry name" value="zinc finger CCCH domain-containing protein 53-like isoform X2"/>
    <property type="match status" value="1"/>
</dbReference>
<evidence type="ECO:0000256" key="2">
    <source>
        <dbReference type="ARBA" id="ARBA00022771"/>
    </source>
</evidence>
<evidence type="ECO:0000313" key="13">
    <source>
        <dbReference type="EMBL" id="RYR45375.1"/>
    </source>
</evidence>
<dbReference type="InterPro" id="IPR000571">
    <property type="entry name" value="Znf_CCCH"/>
</dbReference>
<dbReference type="InterPro" id="IPR034365">
    <property type="entry name" value="AtC3H46-like_RRM"/>
</dbReference>
<dbReference type="InterPro" id="IPR056276">
    <property type="entry name" value="AtC3H46-like_PABC-like"/>
</dbReference>
<evidence type="ECO:0000256" key="4">
    <source>
        <dbReference type="ARBA" id="ARBA00022884"/>
    </source>
</evidence>
<evidence type="ECO:0000259" key="12">
    <source>
        <dbReference type="PROSITE" id="PS51644"/>
    </source>
</evidence>
<feature type="zinc finger region" description="C3H1-type" evidence="7">
    <location>
        <begin position="175"/>
        <end position="202"/>
    </location>
</feature>
<dbReference type="EMBL" id="SDMP01000007">
    <property type="protein sequence ID" value="RYR45375.1"/>
    <property type="molecule type" value="Genomic_DNA"/>
</dbReference>
<dbReference type="Pfam" id="PF00642">
    <property type="entry name" value="zf-CCCH"/>
    <property type="match status" value="1"/>
</dbReference>
<feature type="domain" description="C3H1-type" evidence="11">
    <location>
        <begin position="175"/>
        <end position="202"/>
    </location>
</feature>
<dbReference type="PROSITE" id="PS50103">
    <property type="entry name" value="ZF_C3H1"/>
    <property type="match status" value="1"/>
</dbReference>
<evidence type="ECO:0000259" key="11">
    <source>
        <dbReference type="PROSITE" id="PS50103"/>
    </source>
</evidence>
<dbReference type="PANTHER" id="PTHR24009:SF0">
    <property type="entry name" value="ZINC FINGER CCCH DOMAIN-CONTAINING PROTEIN 18"/>
    <property type="match status" value="1"/>
</dbReference>
<reference evidence="13 14" key="1">
    <citation type="submission" date="2019-01" db="EMBL/GenBank/DDBJ databases">
        <title>Sequencing of cultivated peanut Arachis hypogaea provides insights into genome evolution and oil improvement.</title>
        <authorList>
            <person name="Chen X."/>
        </authorList>
    </citation>
    <scope>NUCLEOTIDE SEQUENCE [LARGE SCALE GENOMIC DNA]</scope>
    <source>
        <strain evidence="14">cv. Fuhuasheng</strain>
        <tissue evidence="13">Leaves</tissue>
    </source>
</reference>
<keyword evidence="3 7" id="KW-0862">Zinc</keyword>
<dbReference type="SUPFAM" id="SSF54928">
    <property type="entry name" value="RNA-binding domain, RBD"/>
    <property type="match status" value="1"/>
</dbReference>
<feature type="coiled-coil region" evidence="8">
    <location>
        <begin position="443"/>
        <end position="471"/>
    </location>
</feature>
<dbReference type="Pfam" id="PF23182">
    <property type="entry name" value="PABC_AtC3H46"/>
    <property type="match status" value="1"/>
</dbReference>
<feature type="compositionally biased region" description="Polar residues" evidence="9">
    <location>
        <begin position="516"/>
        <end position="530"/>
    </location>
</feature>
<evidence type="ECO:0000256" key="7">
    <source>
        <dbReference type="PROSITE-ProRule" id="PRU00723"/>
    </source>
</evidence>
<evidence type="ECO:0000256" key="9">
    <source>
        <dbReference type="SAM" id="MobiDB-lite"/>
    </source>
</evidence>
<dbReference type="PANTHER" id="PTHR24009">
    <property type="entry name" value="RNA-BINDING (RRM/RBD/RNP MOTIFS)"/>
    <property type="match status" value="1"/>
</dbReference>
<evidence type="ECO:0000256" key="1">
    <source>
        <dbReference type="ARBA" id="ARBA00022723"/>
    </source>
</evidence>
<dbReference type="InterPro" id="IPR036855">
    <property type="entry name" value="Znf_CCCH_sf"/>
</dbReference>
<dbReference type="InterPro" id="IPR000504">
    <property type="entry name" value="RRM_dom"/>
</dbReference>
<dbReference type="CDD" id="cd12458">
    <property type="entry name" value="RRM_AtC3H46_like"/>
    <property type="match status" value="1"/>
</dbReference>
<evidence type="ECO:0008006" key="15">
    <source>
        <dbReference type="Google" id="ProtNLM"/>
    </source>
</evidence>
<feature type="region of interest" description="Disordered" evidence="9">
    <location>
        <begin position="501"/>
        <end position="543"/>
    </location>
</feature>
<organism evidence="13 14">
    <name type="scientific">Arachis hypogaea</name>
    <name type="common">Peanut</name>
    <dbReference type="NCBI Taxonomy" id="3818"/>
    <lineage>
        <taxon>Eukaryota</taxon>
        <taxon>Viridiplantae</taxon>
        <taxon>Streptophyta</taxon>
        <taxon>Embryophyta</taxon>
        <taxon>Tracheophyta</taxon>
        <taxon>Spermatophyta</taxon>
        <taxon>Magnoliopsida</taxon>
        <taxon>eudicotyledons</taxon>
        <taxon>Gunneridae</taxon>
        <taxon>Pentapetalae</taxon>
        <taxon>rosids</taxon>
        <taxon>fabids</taxon>
        <taxon>Fabales</taxon>
        <taxon>Fabaceae</taxon>
        <taxon>Papilionoideae</taxon>
        <taxon>50 kb inversion clade</taxon>
        <taxon>dalbergioids sensu lato</taxon>
        <taxon>Dalbergieae</taxon>
        <taxon>Pterocarpus clade</taxon>
        <taxon>Arachis</taxon>
    </lineage>
</organism>
<keyword evidence="5" id="KW-0238">DNA-binding</keyword>
<keyword evidence="14" id="KW-1185">Reference proteome</keyword>
<protein>
    <recommendedName>
        <fullName evidence="15">Zinc finger CCCH domain-containing protein</fullName>
    </recommendedName>
</protein>
<dbReference type="SMART" id="SM00360">
    <property type="entry name" value="RRM"/>
    <property type="match status" value="1"/>
</dbReference>
<comment type="caution">
    <text evidence="13">The sequence shown here is derived from an EMBL/GenBank/DDBJ whole genome shotgun (WGS) entry which is preliminary data.</text>
</comment>
<keyword evidence="1 7" id="KW-0479">Metal-binding</keyword>
<feature type="domain" description="RRM" evidence="10">
    <location>
        <begin position="317"/>
        <end position="415"/>
    </location>
</feature>
<proteinExistence type="predicted"/>
<keyword evidence="8" id="KW-0175">Coiled coil</keyword>
<dbReference type="Pfam" id="PF00076">
    <property type="entry name" value="RRM_1"/>
    <property type="match status" value="1"/>
</dbReference>
<name>A0A445C364_ARAHY</name>
<keyword evidence="2 7" id="KW-0863">Zinc-finger</keyword>
<sequence length="583" mass="66509">MDISEVMNIPDYTRILFDKLQKFEPEYASKIIGILLLHNEHDIAKLATCPDHIVRDVAFKAKNDLQRMSAHKPSIIPISVPMNPPQGLSHLSVLSPRTPTSPPSFPVHNSPYWDPYPATNTNPEFMKYSDSIAELQNQAELYGLESHVDPIGSDFYGLEASTPNFGGKAGRRYSDFPVKTCHYFNKGYCKHGESCRYYHGQAGSESFSHMYGNDFVNDDPVVSPGSLAQLEREIVDLLKQRRRNPITIAALPMAYYDKYKKVLQADGYLTESQRHGKSGYSLTKLLARLSNSICVIDRPHGQHEVVLAEDAPKYTQKRDFVQNISASRQIYLTFPADSTFTEEDVSNYFSTFGCVEDVRIPCQQKRMFGFVTFIDPQTVKTILDKGNPHYVRGSRVLVKPYREKSKVIERKYADRIQHSMCYSPHHIDMDSEMNSISRSCGNARSLRRQLMEEQEQALELVEMQRRRLAALQFAQNSLSTSPQFRFSTNGMRASEDHFNFNFHPQESFNDNEKPSNIDTNFSDENSSSQGLDLPDSPFAFPPTVDKSIHQLEQEIQVERVLLELSSRKPRTYDEDGFFGPKTS</sequence>
<dbReference type="GO" id="GO:0003677">
    <property type="term" value="F:DNA binding"/>
    <property type="evidence" value="ECO:0007669"/>
    <property type="project" value="UniProtKB-KW"/>
</dbReference>
<evidence type="ECO:0000256" key="8">
    <source>
        <dbReference type="SAM" id="Coils"/>
    </source>
</evidence>
<keyword evidence="4 6" id="KW-0694">RNA-binding</keyword>
<accession>A0A445C364</accession>
<dbReference type="InterPro" id="IPR025605">
    <property type="entry name" value="OST-HTH/LOTUS_dom"/>
</dbReference>
<feature type="domain" description="HTH OST-type" evidence="12">
    <location>
        <begin position="226"/>
        <end position="310"/>
    </location>
</feature>
<dbReference type="PROSITE" id="PS50102">
    <property type="entry name" value="RRM"/>
    <property type="match status" value="1"/>
</dbReference>
<evidence type="ECO:0000256" key="5">
    <source>
        <dbReference type="ARBA" id="ARBA00023125"/>
    </source>
</evidence>
<dbReference type="InterPro" id="IPR035979">
    <property type="entry name" value="RBD_domain_sf"/>
</dbReference>
<evidence type="ECO:0000256" key="3">
    <source>
        <dbReference type="ARBA" id="ARBA00022833"/>
    </source>
</evidence>